<name>A0AAW2VXD5_9LAMI</name>
<dbReference type="PANTHER" id="PTHR15503">
    <property type="entry name" value="LDOC1 RELATED"/>
    <property type="match status" value="1"/>
</dbReference>
<dbReference type="EMBL" id="JACGWN010000009">
    <property type="protein sequence ID" value="KAL0434185.1"/>
    <property type="molecule type" value="Genomic_DNA"/>
</dbReference>
<evidence type="ECO:0000313" key="1">
    <source>
        <dbReference type="EMBL" id="KAL0434185.1"/>
    </source>
</evidence>
<reference evidence="1" key="2">
    <citation type="journal article" date="2024" name="Plant">
        <title>Genomic evolution and insights into agronomic trait innovations of Sesamum species.</title>
        <authorList>
            <person name="Miao H."/>
            <person name="Wang L."/>
            <person name="Qu L."/>
            <person name="Liu H."/>
            <person name="Sun Y."/>
            <person name="Le M."/>
            <person name="Wang Q."/>
            <person name="Wei S."/>
            <person name="Zheng Y."/>
            <person name="Lin W."/>
            <person name="Duan Y."/>
            <person name="Cao H."/>
            <person name="Xiong S."/>
            <person name="Wang X."/>
            <person name="Wei L."/>
            <person name="Li C."/>
            <person name="Ma Q."/>
            <person name="Ju M."/>
            <person name="Zhao R."/>
            <person name="Li G."/>
            <person name="Mu C."/>
            <person name="Tian Q."/>
            <person name="Mei H."/>
            <person name="Zhang T."/>
            <person name="Gao T."/>
            <person name="Zhang H."/>
        </authorList>
    </citation>
    <scope>NUCLEOTIDE SEQUENCE</scope>
    <source>
        <strain evidence="1">KEN1</strain>
    </source>
</reference>
<dbReference type="PANTHER" id="PTHR15503:SF45">
    <property type="entry name" value="RNA-DIRECTED DNA POLYMERASE HOMOLOG"/>
    <property type="match status" value="1"/>
</dbReference>
<gene>
    <name evidence="1" type="ORF">Slati_2752800</name>
</gene>
<dbReference type="InterPro" id="IPR032567">
    <property type="entry name" value="RTL1-rel"/>
</dbReference>
<dbReference type="AlphaFoldDB" id="A0AAW2VXD5"/>
<organism evidence="1">
    <name type="scientific">Sesamum latifolium</name>
    <dbReference type="NCBI Taxonomy" id="2727402"/>
    <lineage>
        <taxon>Eukaryota</taxon>
        <taxon>Viridiplantae</taxon>
        <taxon>Streptophyta</taxon>
        <taxon>Embryophyta</taxon>
        <taxon>Tracheophyta</taxon>
        <taxon>Spermatophyta</taxon>
        <taxon>Magnoliopsida</taxon>
        <taxon>eudicotyledons</taxon>
        <taxon>Gunneridae</taxon>
        <taxon>Pentapetalae</taxon>
        <taxon>asterids</taxon>
        <taxon>lamiids</taxon>
        <taxon>Lamiales</taxon>
        <taxon>Pedaliaceae</taxon>
        <taxon>Sesamum</taxon>
    </lineage>
</organism>
<sequence>MLEKGVRRVKAINSAAQPIAGVAQSMQVGPFVGKTNLSVVVMDDFKLIFGLEFLRDTCSAVLPHVDSLMMLRAKPCIIPTLADQTREKNLSAMQFEKGCKQMDQEIELVPGTKPPARAPHQISQLELVELKKQLNDMLESGMIKPAKSSYGATILFQKKADGSLCMCCDYQALNKITVKNKYPMKGSSEPSQE</sequence>
<comment type="caution">
    <text evidence="1">The sequence shown here is derived from an EMBL/GenBank/DDBJ whole genome shotgun (WGS) entry which is preliminary data.</text>
</comment>
<dbReference type="Gene3D" id="3.10.10.10">
    <property type="entry name" value="HIV Type 1 Reverse Transcriptase, subunit A, domain 1"/>
    <property type="match status" value="1"/>
</dbReference>
<dbReference type="InterPro" id="IPR043502">
    <property type="entry name" value="DNA/RNA_pol_sf"/>
</dbReference>
<reference evidence="1" key="1">
    <citation type="submission" date="2020-06" db="EMBL/GenBank/DDBJ databases">
        <authorList>
            <person name="Li T."/>
            <person name="Hu X."/>
            <person name="Zhang T."/>
            <person name="Song X."/>
            <person name="Zhang H."/>
            <person name="Dai N."/>
            <person name="Sheng W."/>
            <person name="Hou X."/>
            <person name="Wei L."/>
        </authorList>
    </citation>
    <scope>NUCLEOTIDE SEQUENCE</scope>
    <source>
        <strain evidence="1">KEN1</strain>
        <tissue evidence="1">Leaf</tissue>
    </source>
</reference>
<dbReference type="SUPFAM" id="SSF56672">
    <property type="entry name" value="DNA/RNA polymerases"/>
    <property type="match status" value="1"/>
</dbReference>
<proteinExistence type="predicted"/>
<accession>A0AAW2VXD5</accession>
<protein>
    <submittedName>
        <fullName evidence="1">Uncharacterized protein</fullName>
    </submittedName>
</protein>